<keyword evidence="1" id="KW-0472">Membrane</keyword>
<dbReference type="SUPFAM" id="SSF54236">
    <property type="entry name" value="Ubiquitin-like"/>
    <property type="match status" value="1"/>
</dbReference>
<dbReference type="AlphaFoldDB" id="A0A7S1S7E3"/>
<accession>A0A7S1S7E3</accession>
<feature type="domain" description="Ubiquitin-like" evidence="3">
    <location>
        <begin position="68"/>
        <end position="126"/>
    </location>
</feature>
<organism evidence="4">
    <name type="scientific">Alexandrium catenella</name>
    <name type="common">Red tide dinoflagellate</name>
    <name type="synonym">Gonyaulax catenella</name>
    <dbReference type="NCBI Taxonomy" id="2925"/>
    <lineage>
        <taxon>Eukaryota</taxon>
        <taxon>Sar</taxon>
        <taxon>Alveolata</taxon>
        <taxon>Dinophyceae</taxon>
        <taxon>Gonyaulacales</taxon>
        <taxon>Pyrocystaceae</taxon>
        <taxon>Alexandrium</taxon>
    </lineage>
</organism>
<feature type="chain" id="PRO_5030588716" description="Ubiquitin-like domain-containing protein" evidence="2">
    <location>
        <begin position="31"/>
        <end position="198"/>
    </location>
</feature>
<feature type="signal peptide" evidence="2">
    <location>
        <begin position="1"/>
        <end position="30"/>
    </location>
</feature>
<evidence type="ECO:0000313" key="4">
    <source>
        <dbReference type="EMBL" id="CAD9186716.1"/>
    </source>
</evidence>
<protein>
    <recommendedName>
        <fullName evidence="3">Ubiquitin-like domain-containing protein</fullName>
    </recommendedName>
</protein>
<keyword evidence="2" id="KW-0732">Signal</keyword>
<dbReference type="CDD" id="cd17039">
    <property type="entry name" value="Ubl_ubiquitin_like"/>
    <property type="match status" value="1"/>
</dbReference>
<feature type="transmembrane region" description="Helical" evidence="1">
    <location>
        <begin position="173"/>
        <end position="192"/>
    </location>
</feature>
<gene>
    <name evidence="4" type="ORF">ACAT0790_LOCUS63490</name>
</gene>
<dbReference type="PROSITE" id="PS50053">
    <property type="entry name" value="UBIQUITIN_2"/>
    <property type="match status" value="1"/>
</dbReference>
<sequence length="198" mass="20569">MATGRLRRRGHAGLATLAALWLVFQMLGHSELGWLGGTARFSGAAQPASIAARPASLSGKTRDAEGGGTVLVKHPGANPFELAWSPGETVGDLKAAILGKTGIPALKQELRSGGSGLGEDERPLADAAAAAPAGLLEVWLFDERTQEEKKDAPTVAGRQYEEPDTDSIDGIKFLVYLMALGGIGALVVSNSAQIPFLN</sequence>
<evidence type="ECO:0000259" key="3">
    <source>
        <dbReference type="PROSITE" id="PS50053"/>
    </source>
</evidence>
<dbReference type="Gene3D" id="3.10.20.90">
    <property type="entry name" value="Phosphatidylinositol 3-kinase Catalytic Subunit, Chain A, domain 1"/>
    <property type="match status" value="1"/>
</dbReference>
<name>A0A7S1S7E3_ALECA</name>
<evidence type="ECO:0000256" key="2">
    <source>
        <dbReference type="SAM" id="SignalP"/>
    </source>
</evidence>
<keyword evidence="1" id="KW-0812">Transmembrane</keyword>
<dbReference type="InterPro" id="IPR000626">
    <property type="entry name" value="Ubiquitin-like_dom"/>
</dbReference>
<keyword evidence="1" id="KW-1133">Transmembrane helix</keyword>
<dbReference type="InterPro" id="IPR029071">
    <property type="entry name" value="Ubiquitin-like_domsf"/>
</dbReference>
<evidence type="ECO:0000256" key="1">
    <source>
        <dbReference type="SAM" id="Phobius"/>
    </source>
</evidence>
<dbReference type="EMBL" id="HBGE01106380">
    <property type="protein sequence ID" value="CAD9186716.1"/>
    <property type="molecule type" value="Transcribed_RNA"/>
</dbReference>
<proteinExistence type="predicted"/>
<reference evidence="4" key="1">
    <citation type="submission" date="2021-01" db="EMBL/GenBank/DDBJ databases">
        <authorList>
            <person name="Corre E."/>
            <person name="Pelletier E."/>
            <person name="Niang G."/>
            <person name="Scheremetjew M."/>
            <person name="Finn R."/>
            <person name="Kale V."/>
            <person name="Holt S."/>
            <person name="Cochrane G."/>
            <person name="Meng A."/>
            <person name="Brown T."/>
            <person name="Cohen L."/>
        </authorList>
    </citation>
    <scope>NUCLEOTIDE SEQUENCE</scope>
    <source>
        <strain evidence="4">OF101</strain>
    </source>
</reference>